<evidence type="ECO:0000259" key="1">
    <source>
        <dbReference type="Pfam" id="PF16242"/>
    </source>
</evidence>
<dbReference type="InterPro" id="IPR052917">
    <property type="entry name" value="Stress-Dev_Protein"/>
</dbReference>
<dbReference type="PANTHER" id="PTHR34818">
    <property type="entry name" value="PROTEIN BLI-3"/>
    <property type="match status" value="1"/>
</dbReference>
<evidence type="ECO:0000313" key="3">
    <source>
        <dbReference type="Proteomes" id="UP000434850"/>
    </source>
</evidence>
<name>A0A6I4IQL4_9SPHI</name>
<dbReference type="InterPro" id="IPR038725">
    <property type="entry name" value="YdaG_split_barrel_FMN-bd"/>
</dbReference>
<dbReference type="RefSeq" id="WP_157542210.1">
    <property type="nucleotide sequence ID" value="NZ_WQLA01000004.1"/>
</dbReference>
<gene>
    <name evidence="2" type="ORF">GO816_12215</name>
</gene>
<dbReference type="EMBL" id="WQLA01000004">
    <property type="protein sequence ID" value="MVN91893.1"/>
    <property type="molecule type" value="Genomic_DNA"/>
</dbReference>
<dbReference type="Gene3D" id="2.30.110.10">
    <property type="entry name" value="Electron Transport, Fmn-binding Protein, Chain A"/>
    <property type="match status" value="1"/>
</dbReference>
<dbReference type="PANTHER" id="PTHR34818:SF1">
    <property type="entry name" value="PROTEIN BLI-3"/>
    <property type="match status" value="1"/>
</dbReference>
<accession>A0A6I4IQL4</accession>
<keyword evidence="3" id="KW-1185">Reference proteome</keyword>
<dbReference type="SUPFAM" id="SSF50475">
    <property type="entry name" value="FMN-binding split barrel"/>
    <property type="match status" value="1"/>
</dbReference>
<organism evidence="2 3">
    <name type="scientific">Mucilaginibacter aquatilis</name>
    <dbReference type="NCBI Taxonomy" id="1517760"/>
    <lineage>
        <taxon>Bacteria</taxon>
        <taxon>Pseudomonadati</taxon>
        <taxon>Bacteroidota</taxon>
        <taxon>Sphingobacteriia</taxon>
        <taxon>Sphingobacteriales</taxon>
        <taxon>Sphingobacteriaceae</taxon>
        <taxon>Mucilaginibacter</taxon>
    </lineage>
</organism>
<feature type="domain" description="General stress protein FMN-binding split barrel" evidence="1">
    <location>
        <begin position="11"/>
        <end position="158"/>
    </location>
</feature>
<dbReference type="AlphaFoldDB" id="A0A6I4IQL4"/>
<comment type="caution">
    <text evidence="2">The sequence shown here is derived from an EMBL/GenBank/DDBJ whole genome shotgun (WGS) entry which is preliminary data.</text>
</comment>
<reference evidence="2 3" key="1">
    <citation type="submission" date="2019-12" db="EMBL/GenBank/DDBJ databases">
        <title>Mucilaginibacter sp. HME9299 genome sequencing and assembly.</title>
        <authorList>
            <person name="Kang H."/>
            <person name="Kim H."/>
            <person name="Joh K."/>
        </authorList>
    </citation>
    <scope>NUCLEOTIDE SEQUENCE [LARGE SCALE GENOMIC DNA]</scope>
    <source>
        <strain evidence="2 3">HME9299</strain>
    </source>
</reference>
<evidence type="ECO:0000313" key="2">
    <source>
        <dbReference type="EMBL" id="MVN91893.1"/>
    </source>
</evidence>
<sequence>MEYQNELKKLENIDHLRTLIDKSKTAMLTTFGTTDGFHSRPMATAQLDVEGALWFFTNEFSPKVAEISIDNKVNVTYSNSSANTYISINGTAQLVDDRAKMHELWDPFIEAFFKDGVEDPKLILLKVDISDAEYWDNSAGALGLAFKWMKAVITGTKFEPGEHEKVDL</sequence>
<dbReference type="Proteomes" id="UP000434850">
    <property type="component" value="Unassembled WGS sequence"/>
</dbReference>
<dbReference type="Pfam" id="PF16242">
    <property type="entry name" value="Pyrid_ox_like"/>
    <property type="match status" value="1"/>
</dbReference>
<dbReference type="OrthoDB" id="1432662at2"/>
<dbReference type="InterPro" id="IPR012349">
    <property type="entry name" value="Split_barrel_FMN-bd"/>
</dbReference>
<protein>
    <submittedName>
        <fullName evidence="2">Pyridoxamine 5'-phosphate oxidase</fullName>
    </submittedName>
</protein>
<proteinExistence type="predicted"/>